<dbReference type="Proteomes" id="UP000481153">
    <property type="component" value="Unassembled WGS sequence"/>
</dbReference>
<dbReference type="GO" id="GO:0051256">
    <property type="term" value="P:mitotic spindle midzone assembly"/>
    <property type="evidence" value="ECO:0007669"/>
    <property type="project" value="TreeGrafter"/>
</dbReference>
<dbReference type="PANTHER" id="PTHR19321">
    <property type="entry name" value="PROTEIN REGULATOR OF CYTOKINESIS 1 PRC1-RELATED"/>
    <property type="match status" value="1"/>
</dbReference>
<dbReference type="GO" id="GO:1990023">
    <property type="term" value="C:mitotic spindle midzone"/>
    <property type="evidence" value="ECO:0007669"/>
    <property type="project" value="TreeGrafter"/>
</dbReference>
<protein>
    <submittedName>
        <fullName evidence="1">Uncharacterized protein</fullName>
    </submittedName>
</protein>
<name>A0A6G0WVG7_9STRA</name>
<evidence type="ECO:0000313" key="2">
    <source>
        <dbReference type="Proteomes" id="UP000481153"/>
    </source>
</evidence>
<dbReference type="GO" id="GO:0008017">
    <property type="term" value="F:microtubule binding"/>
    <property type="evidence" value="ECO:0007669"/>
    <property type="project" value="InterPro"/>
</dbReference>
<dbReference type="Pfam" id="PF03999">
    <property type="entry name" value="MAP65_ASE1"/>
    <property type="match status" value="1"/>
</dbReference>
<dbReference type="Gene3D" id="1.20.58.1520">
    <property type="match status" value="1"/>
</dbReference>
<dbReference type="AlphaFoldDB" id="A0A6G0WVG7"/>
<organism evidence="1 2">
    <name type="scientific">Aphanomyces euteiches</name>
    <dbReference type="NCBI Taxonomy" id="100861"/>
    <lineage>
        <taxon>Eukaryota</taxon>
        <taxon>Sar</taxon>
        <taxon>Stramenopiles</taxon>
        <taxon>Oomycota</taxon>
        <taxon>Saprolegniomycetes</taxon>
        <taxon>Saprolegniales</taxon>
        <taxon>Verrucalvaceae</taxon>
        <taxon>Aphanomyces</taxon>
    </lineage>
</organism>
<sequence length="506" mass="58196">MIVALRQVWTEIGLDVADEERELDRQLQEFYQYKLMDANNTKSQFLDEIAAMKQDIDTFAKQLGEPFKGAEAVVVTGQTLKQQVALLRTDHSALKKVVDERTAALSVFLKELTYIQALMGETPQRPPEPLDLTFSGFDAVKEDLRVKKIEQMNRRKAIQAVALEYRALLEALQLDDLTDFDRSIATNVEALGLSLNLIELISNRIVELTKIEMAREDEKKSLVDQIQPLWDRFKISRNAQDEFLEANKGISTTNLTNMRQELEKLMELKRERLAELLADVRGQIETLWTNLECAETARMAFGPFHEEDVTEELLALHEEEVKRLDAKFTSRKAVLKYIEKREEILAERAQYEESLKDPERLIGRTRDTGRLLREEKLQAKIKHDLPKITKLLSEKLPAWEVEYGVPFVVQGERYMDTMIRVDTEYAKQKELEKQEKERLKREKKMQAVAGAASPAIDDKLKLRPKLTKRMSAPNQQSMQCAPSPVLHNAVALSRESSKSKLVSPEM</sequence>
<accession>A0A6G0WVG7</accession>
<dbReference type="EMBL" id="VJMJ01000141">
    <property type="protein sequence ID" value="KAF0731533.1"/>
    <property type="molecule type" value="Genomic_DNA"/>
</dbReference>
<evidence type="ECO:0000313" key="1">
    <source>
        <dbReference type="EMBL" id="KAF0731533.1"/>
    </source>
</evidence>
<gene>
    <name evidence="1" type="ORF">Ae201684_011158</name>
</gene>
<dbReference type="PANTHER" id="PTHR19321:SF41">
    <property type="entry name" value="FASCETTO-RELATED"/>
    <property type="match status" value="1"/>
</dbReference>
<dbReference type="InterPro" id="IPR007145">
    <property type="entry name" value="MAP65_Ase1_PRC1"/>
</dbReference>
<reference evidence="1 2" key="1">
    <citation type="submission" date="2019-07" db="EMBL/GenBank/DDBJ databases">
        <title>Genomics analysis of Aphanomyces spp. identifies a new class of oomycete effector associated with host adaptation.</title>
        <authorList>
            <person name="Gaulin E."/>
        </authorList>
    </citation>
    <scope>NUCLEOTIDE SEQUENCE [LARGE SCALE GENOMIC DNA]</scope>
    <source>
        <strain evidence="1 2">ATCC 201684</strain>
    </source>
</reference>
<comment type="caution">
    <text evidence="1">The sequence shown here is derived from an EMBL/GenBank/DDBJ whole genome shotgun (WGS) entry which is preliminary data.</text>
</comment>
<dbReference type="VEuPathDB" id="FungiDB:AeMF1_011673"/>
<proteinExistence type="predicted"/>
<keyword evidence="2" id="KW-1185">Reference proteome</keyword>
<dbReference type="GO" id="GO:0005737">
    <property type="term" value="C:cytoplasm"/>
    <property type="evidence" value="ECO:0007669"/>
    <property type="project" value="TreeGrafter"/>
</dbReference>